<evidence type="ECO:0000256" key="1">
    <source>
        <dbReference type="SAM" id="MobiDB-lite"/>
    </source>
</evidence>
<reference evidence="2 3" key="1">
    <citation type="journal article" date="2012" name="Genome Biol.">
        <title>Genome and low-iron response of an oceanic diatom adapted to chronic iron limitation.</title>
        <authorList>
            <person name="Lommer M."/>
            <person name="Specht M."/>
            <person name="Roy A.S."/>
            <person name="Kraemer L."/>
            <person name="Andreson R."/>
            <person name="Gutowska M.A."/>
            <person name="Wolf J."/>
            <person name="Bergner S.V."/>
            <person name="Schilhabel M.B."/>
            <person name="Klostermeier U.C."/>
            <person name="Beiko R.G."/>
            <person name="Rosenstiel P."/>
            <person name="Hippler M."/>
            <person name="Laroche J."/>
        </authorList>
    </citation>
    <scope>NUCLEOTIDE SEQUENCE [LARGE SCALE GENOMIC DNA]</scope>
    <source>
        <strain evidence="2 3">CCMP1005</strain>
    </source>
</reference>
<comment type="caution">
    <text evidence="2">The sequence shown here is derived from an EMBL/GenBank/DDBJ whole genome shotgun (WGS) entry which is preliminary data.</text>
</comment>
<dbReference type="EMBL" id="AGNL01007428">
    <property type="protein sequence ID" value="EJK71291.1"/>
    <property type="molecule type" value="Genomic_DNA"/>
</dbReference>
<evidence type="ECO:0000313" key="3">
    <source>
        <dbReference type="Proteomes" id="UP000266841"/>
    </source>
</evidence>
<feature type="non-terminal residue" evidence="2">
    <location>
        <position position="1"/>
    </location>
</feature>
<protein>
    <submittedName>
        <fullName evidence="2">Uncharacterized protein</fullName>
    </submittedName>
</protein>
<feature type="compositionally biased region" description="Polar residues" evidence="1">
    <location>
        <begin position="169"/>
        <end position="191"/>
    </location>
</feature>
<proteinExistence type="predicted"/>
<gene>
    <name evidence="2" type="ORF">THAOC_07290</name>
</gene>
<sequence length="221" mass="23700">RKRPAKHRQGNPFSSVECRRRERAELNYRAATTDQALAKAGRSSCSSSAPTSALPIGIDLSLVQVVPARDHDALHSPSPSNDAESTPIVSADDDDNSPDPVCYGMDFYSGLLSSTRRHYNFEGTGTSPSTSDDSQPVPADSDPSADRRRSPGFKPTYCEVVAIMRSRSTSGFHSDQTAESTWTASLPTTNHKTSENLDSDNALDTSSSGVSSNDSVNCLVQ</sequence>
<keyword evidence="3" id="KW-1185">Reference proteome</keyword>
<dbReference type="AlphaFoldDB" id="K0TCU2"/>
<evidence type="ECO:0000313" key="2">
    <source>
        <dbReference type="EMBL" id="EJK71291.1"/>
    </source>
</evidence>
<organism evidence="2 3">
    <name type="scientific">Thalassiosira oceanica</name>
    <name type="common">Marine diatom</name>
    <dbReference type="NCBI Taxonomy" id="159749"/>
    <lineage>
        <taxon>Eukaryota</taxon>
        <taxon>Sar</taxon>
        <taxon>Stramenopiles</taxon>
        <taxon>Ochrophyta</taxon>
        <taxon>Bacillariophyta</taxon>
        <taxon>Coscinodiscophyceae</taxon>
        <taxon>Thalassiosirophycidae</taxon>
        <taxon>Thalassiosirales</taxon>
        <taxon>Thalassiosiraceae</taxon>
        <taxon>Thalassiosira</taxon>
    </lineage>
</organism>
<feature type="region of interest" description="Disordered" evidence="1">
    <location>
        <begin position="169"/>
        <end position="221"/>
    </location>
</feature>
<feature type="region of interest" description="Disordered" evidence="1">
    <location>
        <begin position="69"/>
        <end position="97"/>
    </location>
</feature>
<dbReference type="Proteomes" id="UP000266841">
    <property type="component" value="Unassembled WGS sequence"/>
</dbReference>
<feature type="compositionally biased region" description="Low complexity" evidence="1">
    <location>
        <begin position="123"/>
        <end position="134"/>
    </location>
</feature>
<accession>K0TCU2</accession>
<feature type="compositionally biased region" description="Polar residues" evidence="1">
    <location>
        <begin position="77"/>
        <end position="88"/>
    </location>
</feature>
<name>K0TCU2_THAOC</name>
<feature type="compositionally biased region" description="Low complexity" evidence="1">
    <location>
        <begin position="206"/>
        <end position="221"/>
    </location>
</feature>
<feature type="region of interest" description="Disordered" evidence="1">
    <location>
        <begin position="119"/>
        <end position="153"/>
    </location>
</feature>